<feature type="transmembrane region" description="Helical" evidence="13">
    <location>
        <begin position="340"/>
        <end position="360"/>
    </location>
</feature>
<comment type="subcellular location">
    <subcellularLocation>
        <location evidence="1">Membrane</location>
        <topology evidence="1">Multi-pass membrane protein</topology>
    </subcellularLocation>
</comment>
<sequence>MNRYSDINWTWNWTEFCGQPEGFVFWDQKHGDLGDCFQKLVLHFPVLCLISIISGYYCGRDFNYAFRSRFEMNMLRVRYTLTFFMALLPVSRVILEISTVPLHFAPVLLLFNVTQCFAMLLHFCYILCLRHRLSPSHRGPVLMNAIWSVYFIITFIALRSQFIIYKHIPSVSNCSVHFYSAVISAALQLLYLLTLLPSSPSNGVRRYQQFWDTLNDENFQSTRYHRFDEDLGRHYLGEAMEGWGPLAKLFFTWVNPLIEKGASEDIKHADDLFDLPVSMAASVLCEKFDHKLYTVKLSKPDVDSRDEPGSFEEETETSSKEQVYNVSLIRALFRSFGKPFFGIGILKLIADCSGFLGPLLLYRLVSFIETKTEPIQYGYYYASALAVSSVISAFCSVHFSFMMAKVKLKIRGAFITTIYKKTLTLNSLYLNKFSTGEIINFMSTDTDRVVNLCPSFHEVWSIPFQIGVIMYMLYTHIGLAFISGVVFSCLIIPMNKVIASKIGSYSTLLMSHKDKRVNLMSQILHGIRVIKMHVWEDHFASKVKDARGSELKYLKYRKYLDALCVFFWATTPVLMSVLTFSTFVLMGGKLNAATVFTCVSLLHMLIMPLNALPWVLNGLTEAWVSIKRIQKLFEMPDLDYGNFYNCVTGMNSGTLIIEDGCFSWGSKHFRLENINISAKKGQFIGVAGQVGSGKSSLLFAILAELEKHTGIVATSELENGIAVVTQSPWLQNGTIRENILFGKAFDQTRYKAVISACALDEDLEVLPGGDEANVGEGGFMLSGGQKARVSLARAIYQDKLLYLLDDVLSAVDNHVALHIYQHVINGLLKNKTRILVTHQTQYLLSADRIIFLKNGRIEKEGKPSEVLPDYEEHLLSSSSFRDPSDASSSSREHKDVIKRVQLPPEHLEGEVSEIGGLAFSVYARYWKAIGHTLALLILLSILCMQVLRNSTDFWLAYWVTNEGNTSVVNASYDQMSTEYISSEEYSGNDADNYFNLEYLILEAKHRFSYYLTVYVSLCGANCIIALLRAFSFAYGGVKAASKIHAELFSTIMKARTEFFDLNPLGRILNRFSSDVYTIDDSLPFILNIFLAATFSLLGALTLTVYSLPWLCLILAPLIPIYLWLQNSYRLASRELKRLSTTTLSPVYSHFSETLAGLSTIRAFRALPRFRRENEFKLENNQKTQFASASISAWLQLRLQLMSIAMIIGTGFIAILQHHFDTANPGLVGLAISSALTLTGLVSNVLNVFTETEMELISVERVSQYIKSVKRERKWRYPSSAPYGWPSLGVVGFHHAELRYREHLVPSLKDICFETRPAEKIGVVGRTGSGKSSLFVALFRMVELTSGKIVIDAVNIAKLSLKQLRSQLAIIPQNPFIFSGSIRENIDPLTEHQDSEIWTALQRCCLHNTVKRLGGLSVELGENGVTLSAGQKQLLCLVRAVLHNAKVLCIDEATANVDEETDRCIQGTIQTSFRQSTVITIAHRVATIMDSDRVLVLDDGCVKEFDAPQTLLQNKESYFYKLANQDFQ</sequence>
<keyword evidence="6" id="KW-0677">Repeat</keyword>
<dbReference type="Gene3D" id="1.20.1560.10">
    <property type="entry name" value="ABC transporter type 1, transmembrane domain"/>
    <property type="match status" value="2"/>
</dbReference>
<dbReference type="InterPro" id="IPR017871">
    <property type="entry name" value="ABC_transporter-like_CS"/>
</dbReference>
<dbReference type="InterPro" id="IPR036640">
    <property type="entry name" value="ABC1_TM_sf"/>
</dbReference>
<dbReference type="PROSITE" id="PS50929">
    <property type="entry name" value="ABC_TM1F"/>
    <property type="match status" value="2"/>
</dbReference>
<keyword evidence="9" id="KW-1278">Translocase</keyword>
<comment type="similarity">
    <text evidence="2">Belongs to the ABC transporter superfamily. ABCC family. Conjugate transporter (TC 3.A.1.208) subfamily.</text>
</comment>
<dbReference type="KEGG" id="btab:109034150"/>
<feature type="domain" description="ABC transmembrane type-1" evidence="15">
    <location>
        <begin position="341"/>
        <end position="621"/>
    </location>
</feature>
<dbReference type="CDD" id="cd03244">
    <property type="entry name" value="ABCC_MRP_domain2"/>
    <property type="match status" value="1"/>
</dbReference>
<evidence type="ECO:0000256" key="5">
    <source>
        <dbReference type="ARBA" id="ARBA00022692"/>
    </source>
</evidence>
<evidence type="ECO:0000256" key="7">
    <source>
        <dbReference type="ARBA" id="ARBA00022741"/>
    </source>
</evidence>
<evidence type="ECO:0000256" key="2">
    <source>
        <dbReference type="ARBA" id="ARBA00009726"/>
    </source>
</evidence>
<dbReference type="InterPro" id="IPR003439">
    <property type="entry name" value="ABC_transporter-like_ATP-bd"/>
</dbReference>
<feature type="transmembrane region" description="Helical" evidence="13">
    <location>
        <begin position="1200"/>
        <end position="1219"/>
    </location>
</feature>
<evidence type="ECO:0000256" key="10">
    <source>
        <dbReference type="ARBA" id="ARBA00022989"/>
    </source>
</evidence>
<feature type="transmembrane region" description="Helical" evidence="13">
    <location>
        <begin position="141"/>
        <end position="164"/>
    </location>
</feature>
<dbReference type="Pfam" id="PF00005">
    <property type="entry name" value="ABC_tran"/>
    <property type="match status" value="2"/>
</dbReference>
<dbReference type="Proteomes" id="UP001152759">
    <property type="component" value="Chromosome 3"/>
</dbReference>
<proteinExistence type="inferred from homology"/>
<feature type="transmembrane region" description="Helical" evidence="13">
    <location>
        <begin position="40"/>
        <end position="58"/>
    </location>
</feature>
<evidence type="ECO:0000256" key="3">
    <source>
        <dbReference type="ARBA" id="ARBA00012191"/>
    </source>
</evidence>
<gene>
    <name evidence="16" type="ORF">BEMITA_LOCUS6635</name>
</gene>
<keyword evidence="11 13" id="KW-0472">Membrane</keyword>
<feature type="domain" description="ABC transmembrane type-1" evidence="15">
    <location>
        <begin position="935"/>
        <end position="1253"/>
    </location>
</feature>
<dbReference type="FunFam" id="3.40.50.300:FF:000997">
    <property type="entry name" value="Multidrug resistance-associated protein 1"/>
    <property type="match status" value="1"/>
</dbReference>
<keyword evidence="17" id="KW-1185">Reference proteome</keyword>
<dbReference type="CDD" id="cd18605">
    <property type="entry name" value="ABC_6TM_MRP7_D2_like"/>
    <property type="match status" value="1"/>
</dbReference>
<protein>
    <recommendedName>
        <fullName evidence="3">ABC-type xenobiotic transporter</fullName>
        <ecNumber evidence="3">7.6.2.2</ecNumber>
    </recommendedName>
</protein>
<feature type="transmembrane region" description="Helical" evidence="13">
    <location>
        <begin position="1225"/>
        <end position="1248"/>
    </location>
</feature>
<dbReference type="CDD" id="cd03250">
    <property type="entry name" value="ABCC_MRP_domain1"/>
    <property type="match status" value="1"/>
</dbReference>
<dbReference type="PANTHER" id="PTHR24223:SF330">
    <property type="entry name" value="ATP-BINDING CASSETTE SUB-FAMILY C MEMBER 10"/>
    <property type="match status" value="1"/>
</dbReference>
<evidence type="ECO:0000256" key="11">
    <source>
        <dbReference type="ARBA" id="ARBA00023136"/>
    </source>
</evidence>
<dbReference type="PROSITE" id="PS50893">
    <property type="entry name" value="ABC_TRANSPORTER_2"/>
    <property type="match status" value="2"/>
</dbReference>
<comment type="catalytic activity">
    <reaction evidence="12">
        <text>ATP + H2O + xenobioticSide 1 = ADP + phosphate + xenobioticSide 2.</text>
        <dbReference type="EC" id="7.6.2.2"/>
    </reaction>
</comment>
<dbReference type="GO" id="GO:0016020">
    <property type="term" value="C:membrane"/>
    <property type="evidence" value="ECO:0007669"/>
    <property type="project" value="UniProtKB-SubCell"/>
</dbReference>
<feature type="transmembrane region" description="Helical" evidence="13">
    <location>
        <begin position="380"/>
        <end position="402"/>
    </location>
</feature>
<dbReference type="PROSITE" id="PS00211">
    <property type="entry name" value="ABC_TRANSPORTER_1"/>
    <property type="match status" value="2"/>
</dbReference>
<dbReference type="CDD" id="cd18598">
    <property type="entry name" value="ABC_6TM_MRP7_D1_like"/>
    <property type="match status" value="1"/>
</dbReference>
<dbReference type="SUPFAM" id="SSF52540">
    <property type="entry name" value="P-loop containing nucleoside triphosphate hydrolases"/>
    <property type="match status" value="2"/>
</dbReference>
<evidence type="ECO:0000256" key="6">
    <source>
        <dbReference type="ARBA" id="ARBA00022737"/>
    </source>
</evidence>
<evidence type="ECO:0000256" key="8">
    <source>
        <dbReference type="ARBA" id="ARBA00022840"/>
    </source>
</evidence>
<evidence type="ECO:0000256" key="13">
    <source>
        <dbReference type="SAM" id="Phobius"/>
    </source>
</evidence>
<dbReference type="FunFam" id="1.20.1560.10:FF:000037">
    <property type="entry name" value="ATP-binding cassette subfamily C member 10"/>
    <property type="match status" value="1"/>
</dbReference>
<feature type="transmembrane region" description="Helical" evidence="13">
    <location>
        <begin position="592"/>
        <end position="616"/>
    </location>
</feature>
<feature type="transmembrane region" description="Helical" evidence="13">
    <location>
        <begin position="562"/>
        <end position="586"/>
    </location>
</feature>
<accession>A0A9P0AB69</accession>
<evidence type="ECO:0000256" key="4">
    <source>
        <dbReference type="ARBA" id="ARBA00022448"/>
    </source>
</evidence>
<reference evidence="16" key="1">
    <citation type="submission" date="2021-12" db="EMBL/GenBank/DDBJ databases">
        <authorList>
            <person name="King R."/>
        </authorList>
    </citation>
    <scope>NUCLEOTIDE SEQUENCE</scope>
</reference>
<evidence type="ECO:0000259" key="15">
    <source>
        <dbReference type="PROSITE" id="PS50929"/>
    </source>
</evidence>
<dbReference type="PANTHER" id="PTHR24223">
    <property type="entry name" value="ATP-BINDING CASSETTE SUB-FAMILY C"/>
    <property type="match status" value="1"/>
</dbReference>
<feature type="transmembrane region" description="Helical" evidence="13">
    <location>
        <begin position="79"/>
        <end position="95"/>
    </location>
</feature>
<keyword evidence="5 13" id="KW-0812">Transmembrane</keyword>
<dbReference type="GO" id="GO:0008559">
    <property type="term" value="F:ABC-type xenobiotic transporter activity"/>
    <property type="evidence" value="ECO:0007669"/>
    <property type="project" value="UniProtKB-EC"/>
</dbReference>
<feature type="transmembrane region" description="Helical" evidence="13">
    <location>
        <begin position="462"/>
        <end position="492"/>
    </location>
</feature>
<feature type="transmembrane region" description="Helical" evidence="13">
    <location>
        <begin position="176"/>
        <end position="196"/>
    </location>
</feature>
<dbReference type="FunFam" id="3.40.50.300:FF:000163">
    <property type="entry name" value="Multidrug resistance-associated protein member 4"/>
    <property type="match status" value="1"/>
</dbReference>
<dbReference type="InterPro" id="IPR003593">
    <property type="entry name" value="AAA+_ATPase"/>
</dbReference>
<evidence type="ECO:0000256" key="1">
    <source>
        <dbReference type="ARBA" id="ARBA00004141"/>
    </source>
</evidence>
<keyword evidence="8" id="KW-0067">ATP-binding</keyword>
<keyword evidence="4" id="KW-0813">Transport</keyword>
<evidence type="ECO:0000259" key="14">
    <source>
        <dbReference type="PROSITE" id="PS50893"/>
    </source>
</evidence>
<dbReference type="InterPro" id="IPR027417">
    <property type="entry name" value="P-loop_NTPase"/>
</dbReference>
<dbReference type="InterPro" id="IPR050173">
    <property type="entry name" value="ABC_transporter_C-like"/>
</dbReference>
<name>A0A9P0AB69_BEMTA</name>
<organism evidence="16 17">
    <name type="scientific">Bemisia tabaci</name>
    <name type="common">Sweetpotato whitefly</name>
    <name type="synonym">Aleurodes tabaci</name>
    <dbReference type="NCBI Taxonomy" id="7038"/>
    <lineage>
        <taxon>Eukaryota</taxon>
        <taxon>Metazoa</taxon>
        <taxon>Ecdysozoa</taxon>
        <taxon>Arthropoda</taxon>
        <taxon>Hexapoda</taxon>
        <taxon>Insecta</taxon>
        <taxon>Pterygota</taxon>
        <taxon>Neoptera</taxon>
        <taxon>Paraneoptera</taxon>
        <taxon>Hemiptera</taxon>
        <taxon>Sternorrhyncha</taxon>
        <taxon>Aleyrodoidea</taxon>
        <taxon>Aleyrodidae</taxon>
        <taxon>Aleyrodinae</taxon>
        <taxon>Bemisia</taxon>
    </lineage>
</organism>
<dbReference type="GO" id="GO:0016887">
    <property type="term" value="F:ATP hydrolysis activity"/>
    <property type="evidence" value="ECO:0007669"/>
    <property type="project" value="InterPro"/>
</dbReference>
<evidence type="ECO:0000256" key="12">
    <source>
        <dbReference type="ARBA" id="ARBA00034018"/>
    </source>
</evidence>
<evidence type="ECO:0000256" key="9">
    <source>
        <dbReference type="ARBA" id="ARBA00022967"/>
    </source>
</evidence>
<feature type="transmembrane region" description="Helical" evidence="13">
    <location>
        <begin position="1106"/>
        <end position="1124"/>
    </location>
</feature>
<feature type="domain" description="ABC transporter" evidence="14">
    <location>
        <begin position="1292"/>
        <end position="1523"/>
    </location>
</feature>
<dbReference type="Gene3D" id="3.40.50.300">
    <property type="entry name" value="P-loop containing nucleotide triphosphate hydrolases"/>
    <property type="match status" value="2"/>
</dbReference>
<keyword evidence="10 13" id="KW-1133">Transmembrane helix</keyword>
<keyword evidence="7" id="KW-0547">Nucleotide-binding</keyword>
<dbReference type="EC" id="7.6.2.2" evidence="3"/>
<feature type="transmembrane region" description="Helical" evidence="13">
    <location>
        <begin position="928"/>
        <end position="947"/>
    </location>
</feature>
<dbReference type="InterPro" id="IPR011527">
    <property type="entry name" value="ABC1_TM_dom"/>
</dbReference>
<dbReference type="FunFam" id="1.20.1560.10:FF:000113">
    <property type="entry name" value="ABC transporter, putative"/>
    <property type="match status" value="1"/>
</dbReference>
<feature type="domain" description="ABC transporter" evidence="14">
    <location>
        <begin position="655"/>
        <end position="879"/>
    </location>
</feature>
<feature type="transmembrane region" description="Helical" evidence="13">
    <location>
        <begin position="1007"/>
        <end position="1027"/>
    </location>
</feature>
<dbReference type="Pfam" id="PF00664">
    <property type="entry name" value="ABC_membrane"/>
    <property type="match status" value="2"/>
</dbReference>
<dbReference type="EMBL" id="OU963864">
    <property type="protein sequence ID" value="CAH0387643.1"/>
    <property type="molecule type" value="Genomic_DNA"/>
</dbReference>
<evidence type="ECO:0000313" key="16">
    <source>
        <dbReference type="EMBL" id="CAH0387643.1"/>
    </source>
</evidence>
<feature type="transmembrane region" description="Helical" evidence="13">
    <location>
        <begin position="107"/>
        <end position="129"/>
    </location>
</feature>
<evidence type="ECO:0000313" key="17">
    <source>
        <dbReference type="Proteomes" id="UP001152759"/>
    </source>
</evidence>
<dbReference type="SUPFAM" id="SSF90123">
    <property type="entry name" value="ABC transporter transmembrane region"/>
    <property type="match status" value="2"/>
</dbReference>
<dbReference type="GO" id="GO:0005524">
    <property type="term" value="F:ATP binding"/>
    <property type="evidence" value="ECO:0007669"/>
    <property type="project" value="UniProtKB-KW"/>
</dbReference>
<dbReference type="SMART" id="SM00382">
    <property type="entry name" value="AAA"/>
    <property type="match status" value="2"/>
</dbReference>